<accession>A0ABQ5HUD0</accession>
<proteinExistence type="predicted"/>
<protein>
    <submittedName>
        <fullName evidence="1">Uncharacterized protein</fullName>
    </submittedName>
</protein>
<organism evidence="1 2">
    <name type="scientific">Tanacetum coccineum</name>
    <dbReference type="NCBI Taxonomy" id="301880"/>
    <lineage>
        <taxon>Eukaryota</taxon>
        <taxon>Viridiplantae</taxon>
        <taxon>Streptophyta</taxon>
        <taxon>Embryophyta</taxon>
        <taxon>Tracheophyta</taxon>
        <taxon>Spermatophyta</taxon>
        <taxon>Magnoliopsida</taxon>
        <taxon>eudicotyledons</taxon>
        <taxon>Gunneridae</taxon>
        <taxon>Pentapetalae</taxon>
        <taxon>asterids</taxon>
        <taxon>campanulids</taxon>
        <taxon>Asterales</taxon>
        <taxon>Asteraceae</taxon>
        <taxon>Asteroideae</taxon>
        <taxon>Anthemideae</taxon>
        <taxon>Anthemidinae</taxon>
        <taxon>Tanacetum</taxon>
    </lineage>
</organism>
<comment type="caution">
    <text evidence="1">The sequence shown here is derived from an EMBL/GenBank/DDBJ whole genome shotgun (WGS) entry which is preliminary data.</text>
</comment>
<evidence type="ECO:0000313" key="1">
    <source>
        <dbReference type="EMBL" id="GJT91473.1"/>
    </source>
</evidence>
<sequence length="125" mass="14541">MGGGQDTRTMEIRMKSPSCRLVFRFMWNCRQCTVRQSDNDDEDNEYDDRDVDGDDGDQYSVKTYWFLNFGARKLVIGNMKMESKVVQEKAKEEEDQLNSQIRPLLMAGTFLPVANKTLEPIRALY</sequence>
<keyword evidence="2" id="KW-1185">Reference proteome</keyword>
<reference evidence="1" key="1">
    <citation type="journal article" date="2022" name="Int. J. Mol. Sci.">
        <title>Draft Genome of Tanacetum Coccineum: Genomic Comparison of Closely Related Tanacetum-Family Plants.</title>
        <authorList>
            <person name="Yamashiro T."/>
            <person name="Shiraishi A."/>
            <person name="Nakayama K."/>
            <person name="Satake H."/>
        </authorList>
    </citation>
    <scope>NUCLEOTIDE SEQUENCE</scope>
</reference>
<name>A0ABQ5HUD0_9ASTR</name>
<evidence type="ECO:0000313" key="2">
    <source>
        <dbReference type="Proteomes" id="UP001151760"/>
    </source>
</evidence>
<reference evidence="1" key="2">
    <citation type="submission" date="2022-01" db="EMBL/GenBank/DDBJ databases">
        <authorList>
            <person name="Yamashiro T."/>
            <person name="Shiraishi A."/>
            <person name="Satake H."/>
            <person name="Nakayama K."/>
        </authorList>
    </citation>
    <scope>NUCLEOTIDE SEQUENCE</scope>
</reference>
<dbReference type="Proteomes" id="UP001151760">
    <property type="component" value="Unassembled WGS sequence"/>
</dbReference>
<gene>
    <name evidence="1" type="ORF">Tco_1080318</name>
</gene>
<dbReference type="EMBL" id="BQNB010020023">
    <property type="protein sequence ID" value="GJT91473.1"/>
    <property type="molecule type" value="Genomic_DNA"/>
</dbReference>